<reference evidence="12" key="2">
    <citation type="journal article" date="2012" name="G3 (Bethesda)">
        <title>Pichia sorbitophila, an interspecies yeast hybrid reveals early steps of genome resolution following polyploidization.</title>
        <authorList>
            <person name="Leh Louis V."/>
            <person name="Despons L."/>
            <person name="Friedrich A."/>
            <person name="Martin T."/>
            <person name="Durrens P."/>
            <person name="Casaregola S."/>
            <person name="Neuveglise C."/>
            <person name="Fairhead C."/>
            <person name="Marck C."/>
            <person name="Cruz J.A."/>
            <person name="Straub M.L."/>
            <person name="Kugler V."/>
            <person name="Sacerdot C."/>
            <person name="Uzunov Z."/>
            <person name="Thierry A."/>
            <person name="Weiss S."/>
            <person name="Bleykasten C."/>
            <person name="De Montigny J."/>
            <person name="Jacques N."/>
            <person name="Jung P."/>
            <person name="Lemaire M."/>
            <person name="Mallet S."/>
            <person name="Morel G."/>
            <person name="Richard G.F."/>
            <person name="Sarkar A."/>
            <person name="Savel G."/>
            <person name="Schacherer J."/>
            <person name="Seret M.L."/>
            <person name="Talla E."/>
            <person name="Samson G."/>
            <person name="Jubin C."/>
            <person name="Poulain J."/>
            <person name="Vacherie B."/>
            <person name="Barbe V."/>
            <person name="Pelletier E."/>
            <person name="Sherman D.J."/>
            <person name="Westhof E."/>
            <person name="Weissenbach J."/>
            <person name="Baret P.V."/>
            <person name="Wincker P."/>
            <person name="Gaillardin C."/>
            <person name="Dujon B."/>
            <person name="Souciet J.L."/>
        </authorList>
    </citation>
    <scope>NUCLEOTIDE SEQUENCE [LARGE SCALE GENOMIC DNA]</scope>
    <source>
        <strain evidence="12">ATCC MYA-4447 / BCRC 22081 / CBS 7064 / NBRC 10061 / NRRL Y-12695</strain>
    </source>
</reference>
<dbReference type="GO" id="GO:0044183">
    <property type="term" value="F:protein folding chaperone"/>
    <property type="evidence" value="ECO:0007669"/>
    <property type="project" value="TreeGrafter"/>
</dbReference>
<evidence type="ECO:0000256" key="4">
    <source>
        <dbReference type="ARBA" id="ARBA00015108"/>
    </source>
</evidence>
<dbReference type="GO" id="GO:0034551">
    <property type="term" value="P:mitochondrial respiratory chain complex III assembly"/>
    <property type="evidence" value="ECO:0007669"/>
    <property type="project" value="InterPro"/>
</dbReference>
<comment type="subcellular location">
    <subcellularLocation>
        <location evidence="1">Mitochondrion matrix</location>
    </subcellularLocation>
</comment>
<evidence type="ECO:0000256" key="1">
    <source>
        <dbReference type="ARBA" id="ARBA00004305"/>
    </source>
</evidence>
<accession>G8Y5A6</accession>
<proteinExistence type="inferred from homology"/>
<dbReference type="STRING" id="559304.G8Y5A6"/>
<gene>
    <name evidence="11" type="primary">Piso0_004374</name>
    <name evidence="10" type="ORF">GNLVRS01_PISO0K15476g</name>
    <name evidence="11" type="ORF">GNLVRS01_PISO0L15477g</name>
</gene>
<dbReference type="PANTHER" id="PTHR46749:SF1">
    <property type="entry name" value="COMPLEX III ASSEMBLY FACTOR LYRM7"/>
    <property type="match status" value="1"/>
</dbReference>
<evidence type="ECO:0000313" key="12">
    <source>
        <dbReference type="Proteomes" id="UP000005222"/>
    </source>
</evidence>
<dbReference type="CDD" id="cd20267">
    <property type="entry name" value="Complex1_LYR_LYRM7"/>
    <property type="match status" value="1"/>
</dbReference>
<sequence>MSYKPAIHAYRGVLRAIRLAFHGDLEVLTAAKQRVREGFEENRNLTDKTQQDEHVKNLNDVSKLLTQNIVQGQKKEDGRYYLNFHDKIELGDNETIKQGNRANLGSLAGKKVQKCSSVKK</sequence>
<dbReference type="GO" id="GO:0005759">
    <property type="term" value="C:mitochondrial matrix"/>
    <property type="evidence" value="ECO:0007669"/>
    <property type="project" value="UniProtKB-SubCell"/>
</dbReference>
<evidence type="ECO:0000313" key="10">
    <source>
        <dbReference type="EMBL" id="CCE83786.1"/>
    </source>
</evidence>
<dbReference type="PANTHER" id="PTHR46749">
    <property type="entry name" value="COMPLEX III ASSEMBLY FACTOR LYRM7"/>
    <property type="match status" value="1"/>
</dbReference>
<dbReference type="InterPro" id="IPR008011">
    <property type="entry name" value="Complex1_LYR_dom"/>
</dbReference>
<comment type="similarity">
    <text evidence="2">Belongs to the complex I LYR family. MZM1 subfamily.</text>
</comment>
<dbReference type="HOGENOM" id="CLU_147114_2_2_1"/>
<dbReference type="InterPro" id="IPR050435">
    <property type="entry name" value="MZM1/LYRM7"/>
</dbReference>
<evidence type="ECO:0000256" key="8">
    <source>
        <dbReference type="ARBA" id="ARBA00025268"/>
    </source>
</evidence>
<dbReference type="OrthoDB" id="529194at2759"/>
<dbReference type="FunCoup" id="G8Y5A6">
    <property type="interactions" value="31"/>
</dbReference>
<dbReference type="EMBL" id="FO082048">
    <property type="protein sequence ID" value="CCE84817.1"/>
    <property type="molecule type" value="Genomic_DNA"/>
</dbReference>
<dbReference type="Proteomes" id="UP000005222">
    <property type="component" value="Chromosome L"/>
</dbReference>
<evidence type="ECO:0000313" key="11">
    <source>
        <dbReference type="EMBL" id="CCE84817.1"/>
    </source>
</evidence>
<dbReference type="Pfam" id="PF05347">
    <property type="entry name" value="Complex1_LYR"/>
    <property type="match status" value="1"/>
</dbReference>
<evidence type="ECO:0000256" key="3">
    <source>
        <dbReference type="ARBA" id="ARBA00011589"/>
    </source>
</evidence>
<dbReference type="EMBL" id="FO082049">
    <property type="protein sequence ID" value="CCE83786.1"/>
    <property type="molecule type" value="Genomic_DNA"/>
</dbReference>
<dbReference type="Proteomes" id="UP000005222">
    <property type="component" value="Chromosome K"/>
</dbReference>
<keyword evidence="7" id="KW-0143">Chaperone</keyword>
<evidence type="ECO:0000259" key="9">
    <source>
        <dbReference type="Pfam" id="PF05347"/>
    </source>
</evidence>
<protein>
    <recommendedName>
        <fullName evidence="4">Mitochondrial zinc maintenance protein 1, mitochondrial</fullName>
    </recommendedName>
</protein>
<name>G8Y5A6_PICSO</name>
<reference evidence="11" key="1">
    <citation type="submission" date="2011-10" db="EMBL/GenBank/DDBJ databases">
        <authorList>
            <person name="Genoscope - CEA"/>
        </authorList>
    </citation>
    <scope>NUCLEOTIDE SEQUENCE</scope>
</reference>
<dbReference type="AlphaFoldDB" id="G8Y5A6"/>
<dbReference type="eggNOG" id="ENOG502S6EF">
    <property type="taxonomic scope" value="Eukaryota"/>
</dbReference>
<evidence type="ECO:0000256" key="7">
    <source>
        <dbReference type="ARBA" id="ARBA00023186"/>
    </source>
</evidence>
<evidence type="ECO:0000256" key="6">
    <source>
        <dbReference type="ARBA" id="ARBA00023128"/>
    </source>
</evidence>
<dbReference type="InParanoid" id="G8Y5A6"/>
<evidence type="ECO:0000256" key="5">
    <source>
        <dbReference type="ARBA" id="ARBA00022946"/>
    </source>
</evidence>
<keyword evidence="6" id="KW-0496">Mitochondrion</keyword>
<keyword evidence="5" id="KW-0809">Transit peptide</keyword>
<keyword evidence="12" id="KW-1185">Reference proteome</keyword>
<comment type="function">
    <text evidence="8">Assembly factor required for Rieske Fe-S protein RIP1 incorporation into the cytochrome b-c1 (CIII) complex. Functions as a chaperone, binding to this subunit within the mitochondrial matrix and stabilizing it prior to its translocation and insertion into the late CIII dimeric intermediate within the mitochondrial inner membrane. Modulates the mitochondrial matrix zinc pool.</text>
</comment>
<organism evidence="11 12">
    <name type="scientific">Pichia sorbitophila (strain ATCC MYA-4447 / BCRC 22081 / CBS 7064 / NBRC 10061 / NRRL Y-12695)</name>
    <name type="common">Hybrid yeast</name>
    <dbReference type="NCBI Taxonomy" id="559304"/>
    <lineage>
        <taxon>Eukaryota</taxon>
        <taxon>Fungi</taxon>
        <taxon>Dikarya</taxon>
        <taxon>Ascomycota</taxon>
        <taxon>Saccharomycotina</taxon>
        <taxon>Pichiomycetes</taxon>
        <taxon>Debaryomycetaceae</taxon>
        <taxon>Millerozyma</taxon>
    </lineage>
</organism>
<feature type="domain" description="Complex 1 LYR protein" evidence="9">
    <location>
        <begin position="5"/>
        <end position="56"/>
    </location>
</feature>
<comment type="subunit">
    <text evidence="3">Interacts with RIP1.</text>
</comment>
<dbReference type="InterPro" id="IPR045298">
    <property type="entry name" value="Complex1_LYR_LYRM7"/>
</dbReference>
<evidence type="ECO:0000256" key="2">
    <source>
        <dbReference type="ARBA" id="ARBA00009949"/>
    </source>
</evidence>